<feature type="region of interest" description="Disordered" evidence="5">
    <location>
        <begin position="903"/>
        <end position="922"/>
    </location>
</feature>
<evidence type="ECO:0000256" key="5">
    <source>
        <dbReference type="SAM" id="MobiDB-lite"/>
    </source>
</evidence>
<feature type="region of interest" description="Disordered" evidence="5">
    <location>
        <begin position="1"/>
        <end position="77"/>
    </location>
</feature>
<accession>A0A1E3IIC7</accession>
<dbReference type="OrthoDB" id="2158884at2759"/>
<feature type="region of interest" description="Disordered" evidence="5">
    <location>
        <begin position="561"/>
        <end position="585"/>
    </location>
</feature>
<dbReference type="AlphaFoldDB" id="A0A1E3IIC7"/>
<evidence type="ECO:0000256" key="1">
    <source>
        <dbReference type="ARBA" id="ARBA00022527"/>
    </source>
</evidence>
<proteinExistence type="predicted"/>
<dbReference type="GO" id="GO:0005524">
    <property type="term" value="F:ATP binding"/>
    <property type="evidence" value="ECO:0007669"/>
    <property type="project" value="UniProtKB-KW"/>
</dbReference>
<dbReference type="Gene3D" id="1.10.510.10">
    <property type="entry name" value="Transferase(Phosphotransferase) domain 1"/>
    <property type="match status" value="1"/>
</dbReference>
<dbReference type="Proteomes" id="UP000094043">
    <property type="component" value="Chromosome 5"/>
</dbReference>
<reference evidence="6" key="3">
    <citation type="submission" date="2024-01" db="EMBL/GenBank/DDBJ databases">
        <authorList>
            <person name="Coelho M.A."/>
            <person name="David-Palma M."/>
            <person name="Shea T."/>
            <person name="Sun S."/>
            <person name="Cuomo C.A."/>
            <person name="Heitman J."/>
        </authorList>
    </citation>
    <scope>NUCLEOTIDE SEQUENCE</scope>
    <source>
        <strain evidence="6">CBS 7841</strain>
    </source>
</reference>
<dbReference type="GO" id="GO:0004674">
    <property type="term" value="F:protein serine/threonine kinase activity"/>
    <property type="evidence" value="ECO:0007669"/>
    <property type="project" value="UniProtKB-KW"/>
</dbReference>
<dbReference type="InterPro" id="IPR011009">
    <property type="entry name" value="Kinase-like_dom_sf"/>
</dbReference>
<keyword evidence="2" id="KW-0547">Nucleotide-binding</keyword>
<dbReference type="RefSeq" id="XP_066069809.1">
    <property type="nucleotide sequence ID" value="XM_066213712.1"/>
</dbReference>
<evidence type="ECO:0000256" key="3">
    <source>
        <dbReference type="ARBA" id="ARBA00022840"/>
    </source>
</evidence>
<organism evidence="6 7">
    <name type="scientific">Cryptococcus depauperatus CBS 7841</name>
    <dbReference type="NCBI Taxonomy" id="1295531"/>
    <lineage>
        <taxon>Eukaryota</taxon>
        <taxon>Fungi</taxon>
        <taxon>Dikarya</taxon>
        <taxon>Basidiomycota</taxon>
        <taxon>Agaricomycotina</taxon>
        <taxon>Tremellomycetes</taxon>
        <taxon>Tremellales</taxon>
        <taxon>Cryptococcaceae</taxon>
        <taxon>Cryptococcus</taxon>
    </lineage>
</organism>
<keyword evidence="1" id="KW-0808">Transferase</keyword>
<keyword evidence="1" id="KW-0418">Kinase</keyword>
<keyword evidence="7" id="KW-1185">Reference proteome</keyword>
<dbReference type="FunFam" id="1.10.510.10:FF:000314">
    <property type="entry name" value="Serine threonine-protein kinase mak"/>
    <property type="match status" value="1"/>
</dbReference>
<dbReference type="SMART" id="SM00220">
    <property type="entry name" value="S_TKc"/>
    <property type="match status" value="1"/>
</dbReference>
<reference evidence="6" key="1">
    <citation type="submission" date="2016-06" db="EMBL/GenBank/DDBJ databases">
        <authorList>
            <person name="Cuomo C."/>
            <person name="Litvintseva A."/>
            <person name="Heitman J."/>
            <person name="Chen Y."/>
            <person name="Sun S."/>
            <person name="Springer D."/>
            <person name="Dromer F."/>
            <person name="Young S."/>
            <person name="Zeng Q."/>
            <person name="Chapman S."/>
            <person name="Gujja S."/>
            <person name="Saif S."/>
            <person name="Birren B."/>
        </authorList>
    </citation>
    <scope>NUCLEOTIDE SEQUENCE</scope>
    <source>
        <strain evidence="6">CBS 7841</strain>
    </source>
</reference>
<feature type="compositionally biased region" description="Polar residues" evidence="5">
    <location>
        <begin position="742"/>
        <end position="753"/>
    </location>
</feature>
<dbReference type="VEuPathDB" id="FungiDB:L203_03258"/>
<feature type="compositionally biased region" description="Polar residues" evidence="5">
    <location>
        <begin position="868"/>
        <end position="878"/>
    </location>
</feature>
<feature type="compositionally biased region" description="Basic and acidic residues" evidence="5">
    <location>
        <begin position="39"/>
        <end position="77"/>
    </location>
</feature>
<dbReference type="KEGG" id="cdep:91088535"/>
<feature type="region of interest" description="Disordered" evidence="5">
    <location>
        <begin position="730"/>
        <end position="755"/>
    </location>
</feature>
<feature type="compositionally biased region" description="Low complexity" evidence="5">
    <location>
        <begin position="959"/>
        <end position="970"/>
    </location>
</feature>
<evidence type="ECO:0000313" key="6">
    <source>
        <dbReference type="EMBL" id="WVN89109.1"/>
    </source>
</evidence>
<dbReference type="InterPro" id="IPR000719">
    <property type="entry name" value="Prot_kinase_dom"/>
</dbReference>
<dbReference type="Gene3D" id="3.30.200.20">
    <property type="entry name" value="Phosphorylase Kinase, domain 1"/>
    <property type="match status" value="1"/>
</dbReference>
<name>A0A1E3IIC7_9TREE</name>
<protein>
    <submittedName>
        <fullName evidence="6">Uncharacterized protein</fullName>
    </submittedName>
</protein>
<dbReference type="InterPro" id="IPR008271">
    <property type="entry name" value="Ser/Thr_kinase_AS"/>
</dbReference>
<feature type="compositionally biased region" description="Polar residues" evidence="5">
    <location>
        <begin position="18"/>
        <end position="37"/>
    </location>
</feature>
<feature type="compositionally biased region" description="Polar residues" evidence="5">
    <location>
        <begin position="1022"/>
        <end position="1034"/>
    </location>
</feature>
<feature type="region of interest" description="Disordered" evidence="5">
    <location>
        <begin position="929"/>
        <end position="982"/>
    </location>
</feature>
<dbReference type="GeneID" id="91088535"/>
<feature type="region of interest" description="Disordered" evidence="5">
    <location>
        <begin position="491"/>
        <end position="531"/>
    </location>
</feature>
<dbReference type="SUPFAM" id="SSF56112">
    <property type="entry name" value="Protein kinase-like (PK-like)"/>
    <property type="match status" value="1"/>
</dbReference>
<dbReference type="PROSITE" id="PS50011">
    <property type="entry name" value="PROTEIN_KINASE_DOM"/>
    <property type="match status" value="1"/>
</dbReference>
<feature type="compositionally biased region" description="Polar residues" evidence="5">
    <location>
        <begin position="644"/>
        <end position="662"/>
    </location>
</feature>
<gene>
    <name evidence="6" type="ORF">L203_104325</name>
</gene>
<keyword evidence="1" id="KW-0723">Serine/threonine-protein kinase</keyword>
<feature type="compositionally biased region" description="Polar residues" evidence="5">
    <location>
        <begin position="491"/>
        <end position="500"/>
    </location>
</feature>
<evidence type="ECO:0000256" key="4">
    <source>
        <dbReference type="SAM" id="Coils"/>
    </source>
</evidence>
<dbReference type="InterPro" id="IPR050117">
    <property type="entry name" value="MAPK"/>
</dbReference>
<reference evidence="6" key="2">
    <citation type="journal article" date="2022" name="Elife">
        <title>Obligate sexual reproduction of a homothallic fungus closely related to the Cryptococcus pathogenic species complex.</title>
        <authorList>
            <person name="Passer A.R."/>
            <person name="Clancey S.A."/>
            <person name="Shea T."/>
            <person name="David-Palma M."/>
            <person name="Averette A.F."/>
            <person name="Boekhout T."/>
            <person name="Porcel B.M."/>
            <person name="Nowrousian M."/>
            <person name="Cuomo C.A."/>
            <person name="Sun S."/>
            <person name="Heitman J."/>
            <person name="Coelho M.A."/>
        </authorList>
    </citation>
    <scope>NUCLEOTIDE SEQUENCE</scope>
    <source>
        <strain evidence="6">CBS 7841</strain>
    </source>
</reference>
<feature type="region of interest" description="Disordered" evidence="5">
    <location>
        <begin position="640"/>
        <end position="662"/>
    </location>
</feature>
<keyword evidence="3" id="KW-0067">ATP-binding</keyword>
<dbReference type="PROSITE" id="PS00108">
    <property type="entry name" value="PROTEIN_KINASE_ST"/>
    <property type="match status" value="1"/>
</dbReference>
<dbReference type="PANTHER" id="PTHR24055">
    <property type="entry name" value="MITOGEN-ACTIVATED PROTEIN KINASE"/>
    <property type="match status" value="1"/>
</dbReference>
<dbReference type="EMBL" id="CP143788">
    <property type="protein sequence ID" value="WVN89109.1"/>
    <property type="molecule type" value="Genomic_DNA"/>
</dbReference>
<feature type="region of interest" description="Disordered" evidence="5">
    <location>
        <begin position="1022"/>
        <end position="1042"/>
    </location>
</feature>
<evidence type="ECO:0000256" key="2">
    <source>
        <dbReference type="ARBA" id="ARBA00022741"/>
    </source>
</evidence>
<feature type="compositionally biased region" description="Basic and acidic residues" evidence="5">
    <location>
        <begin position="938"/>
        <end position="953"/>
    </location>
</feature>
<sequence length="1154" mass="126869">MPPGPTARSGSWLDGQKMQISTGNCHNGQARNGQNHIAATEDKHGNRNGKEITGRRERRDRAERMVRDDTEGDGRVGVEDPCADRSYTELKCLGDGSFGTVWLCDWHSPVKSNTLLSAMQCGAGARPEWSGKRLVALKRMKRVWEGGWTQARSLGELVSLRKIPPHHAIIPLYDAFISPKSHELYFVFECMEGNLYQLTKSRRGRPLAAGLIASCFHQISAGLCHIHGYGYFHRDMKPENLLVTTTGLADYLTAEALQLINSARGNISRAGELRYEKDVSVIVKLADFGLARATDSLPPYTEYVSTRWYRAPEVLLRSSDYGPPVDMWALGTILTEMLNLKPLFPGVSEIDQVYRITETLGDPSSEYGVDERGMTIGGGPWNSGIKLAKNVGFSFPKRKPVKIKSLFNEKVPQSLVDCIVELLRYNPKYRLTSAQCIDHPYFHETLPHLQQTPPLPSIPFSVGQPPPYAIPRPTLGTVSISYQEANAVSRQLPPSHTYSPQDARPAFANGDIRTLPPLVSTPDSSHHSDSRIFFPQHVQGPTANASSSALVHQLRELDLPTDDLSSYGHRPPLSPASRYQESSQAYDHSQLYQQVDDLQIDSTRSIMAPSTLYDGSVYEGSRRSNSPVINFSSTSIEQTPLPAQAQSHAQTRFQQQGSYGHSSANVTAYVQQQQQYNDSQHNIPIPPPIEPTVGAVRSEKLSLTGKKKKWGLSSVFGGLEKSSTTNLATVDENGYSGESLKRTQSGNRPQNRHTGAVVGLGASTANMVDDPKKAKKEAERQAKELARAQREAAAQKQKERARAVMQKRNQLIEARNQTKSKSEIEYSSTNLVSEAPALQGLYATSSVGINQLRNYSATQASQSIGSIRSQASAQSGHSGRSGLSAGALKEYDDANGWDEIRHKARRRDDDDDHSMSSFGQRSLRSRSVLTVGTVDSDPGPRRTRGDWIDPLIRHDKRTPSTSSSSLPVHPSHSHHLMSRSNASLESQLAHDFKIRANVGAASSTSSLGHLAQPQTLSHIAQVPVHSTSASQRSLPTGHGHGLEVSYPETVLEGHDSAPINIYGTPKANTVAMSAEIARQRGQIPVQSGTVLPSIGDWREVGGGKINPMFRVPPADYDEQRHQTLPPFSAIANVAFEGQVKQQKQQQQQLQQYHQ</sequence>
<evidence type="ECO:0000313" key="7">
    <source>
        <dbReference type="Proteomes" id="UP000094043"/>
    </source>
</evidence>
<keyword evidence="4" id="KW-0175">Coiled coil</keyword>
<dbReference type="Pfam" id="PF00069">
    <property type="entry name" value="Pkinase"/>
    <property type="match status" value="1"/>
</dbReference>
<feature type="region of interest" description="Disordered" evidence="5">
    <location>
        <begin position="868"/>
        <end position="887"/>
    </location>
</feature>
<feature type="coiled-coil region" evidence="4">
    <location>
        <begin position="771"/>
        <end position="814"/>
    </location>
</feature>